<dbReference type="NCBIfam" id="NF009239">
    <property type="entry name" value="PRK12595.1"/>
    <property type="match status" value="1"/>
</dbReference>
<accession>A0A953IBS9</accession>
<dbReference type="Proteomes" id="UP000732377">
    <property type="component" value="Unassembled WGS sequence"/>
</dbReference>
<evidence type="ECO:0000313" key="4">
    <source>
        <dbReference type="Proteomes" id="UP000732377"/>
    </source>
</evidence>
<keyword evidence="1" id="KW-0808">Transferase</keyword>
<dbReference type="NCBIfam" id="TIGR01361">
    <property type="entry name" value="DAHP_synth_Bsub"/>
    <property type="match status" value="1"/>
</dbReference>
<dbReference type="GO" id="GO:0016740">
    <property type="term" value="F:transferase activity"/>
    <property type="evidence" value="ECO:0007669"/>
    <property type="project" value="UniProtKB-KW"/>
</dbReference>
<dbReference type="GO" id="GO:0016832">
    <property type="term" value="F:aldehyde-lyase activity"/>
    <property type="evidence" value="ECO:0007669"/>
    <property type="project" value="InterPro"/>
</dbReference>
<comment type="caution">
    <text evidence="3">The sequence shown here is derived from an EMBL/GenBank/DDBJ whole genome shotgun (WGS) entry which is preliminary data.</text>
</comment>
<dbReference type="InterPro" id="IPR006268">
    <property type="entry name" value="DAHP_syn_2"/>
</dbReference>
<dbReference type="EMBL" id="PIUK01000018">
    <property type="protein sequence ID" value="MBY6275260.1"/>
    <property type="molecule type" value="Genomic_DNA"/>
</dbReference>
<organism evidence="3 4">
    <name type="scientific">Symbiobacterium thermophilum</name>
    <dbReference type="NCBI Taxonomy" id="2734"/>
    <lineage>
        <taxon>Bacteria</taxon>
        <taxon>Bacillati</taxon>
        <taxon>Bacillota</taxon>
        <taxon>Clostridia</taxon>
        <taxon>Eubacteriales</taxon>
        <taxon>Symbiobacteriaceae</taxon>
        <taxon>Symbiobacterium</taxon>
    </lineage>
</organism>
<gene>
    <name evidence="3" type="primary">aroF</name>
    <name evidence="3" type="ORF">CWE10_03440</name>
</gene>
<proteinExistence type="predicted"/>
<dbReference type="Gene3D" id="3.20.20.70">
    <property type="entry name" value="Aldolase class I"/>
    <property type="match status" value="1"/>
</dbReference>
<name>A0A953IBS9_SYMTR</name>
<dbReference type="InterPro" id="IPR013785">
    <property type="entry name" value="Aldolase_TIM"/>
</dbReference>
<reference evidence="3" key="1">
    <citation type="submission" date="2017-11" db="EMBL/GenBank/DDBJ databases">
        <title>Three new genomes from thermophilic consortium.</title>
        <authorList>
            <person name="Quaggio R."/>
            <person name="Amgarten D."/>
            <person name="Setubal J.C."/>
        </authorList>
    </citation>
    <scope>NUCLEOTIDE SEQUENCE</scope>
    <source>
        <strain evidence="3">ZCTH01-B2</strain>
    </source>
</reference>
<feature type="domain" description="DAHP synthetase I/KDSA" evidence="2">
    <location>
        <begin position="23"/>
        <end position="258"/>
    </location>
</feature>
<evidence type="ECO:0000259" key="2">
    <source>
        <dbReference type="Pfam" id="PF00793"/>
    </source>
</evidence>
<sequence length="273" mass="28930">MARPLRVTAEPGRTRPVLIRPGLAVGGGTPVVIAGPCSVETPEQIRAAAQAVRRAGARMLRGGAFKPRTSPYSFQGLGEEGLRLLAQAGQLTGLPVVTEVMDPQEIDLVARYADLLQVGARNMQNFRLLTALGEIDKPVLLKRGPGATLEEWLNAAEYVASRGNERIILCERGIRTFETYTRYTLDLASAVAAKQLTHLPVIADPSHACGRRELVPAMALAALAAGLDGVMLEVHPDPARALSDGEQALTPVDLERFMAAAGLLSGTSAADSP</sequence>
<evidence type="ECO:0000256" key="1">
    <source>
        <dbReference type="ARBA" id="ARBA00022679"/>
    </source>
</evidence>
<dbReference type="Pfam" id="PF00793">
    <property type="entry name" value="DAHP_synth_1"/>
    <property type="match status" value="1"/>
</dbReference>
<protein>
    <submittedName>
        <fullName evidence="3">3-deoxy-7-phosphoheptulonate synthase</fullName>
    </submittedName>
</protein>
<dbReference type="PANTHER" id="PTHR43018:SF1">
    <property type="entry name" value="PROTEIN AROA(G)"/>
    <property type="match status" value="1"/>
</dbReference>
<dbReference type="AlphaFoldDB" id="A0A953IBS9"/>
<dbReference type="SUPFAM" id="SSF51569">
    <property type="entry name" value="Aldolase"/>
    <property type="match status" value="1"/>
</dbReference>
<dbReference type="InterPro" id="IPR006218">
    <property type="entry name" value="DAHP1/KDSA"/>
</dbReference>
<dbReference type="PANTHER" id="PTHR43018">
    <property type="entry name" value="PHOSPHO-2-DEHYDRO-3-DEOXYHEPTONATE ALDOLASE"/>
    <property type="match status" value="1"/>
</dbReference>
<dbReference type="NCBIfam" id="NF006421">
    <property type="entry name" value="PRK08673.1"/>
    <property type="match status" value="1"/>
</dbReference>
<dbReference type="RefSeq" id="WP_273377989.1">
    <property type="nucleotide sequence ID" value="NZ_PIUK01000018.1"/>
</dbReference>
<dbReference type="InterPro" id="IPR052899">
    <property type="entry name" value="Class-I_DAHP_synthase"/>
</dbReference>
<evidence type="ECO:0000313" key="3">
    <source>
        <dbReference type="EMBL" id="MBY6275260.1"/>
    </source>
</evidence>
<dbReference type="GO" id="GO:0009073">
    <property type="term" value="P:aromatic amino acid family biosynthetic process"/>
    <property type="evidence" value="ECO:0007669"/>
    <property type="project" value="InterPro"/>
</dbReference>